<dbReference type="PANTHER" id="PTHR30126">
    <property type="entry name" value="HTH-TYPE TRANSCRIPTIONAL REGULATOR"/>
    <property type="match status" value="1"/>
</dbReference>
<comment type="caution">
    <text evidence="6">The sequence shown here is derived from an EMBL/GenBank/DDBJ whole genome shotgun (WGS) entry which is preliminary data.</text>
</comment>
<feature type="domain" description="HTH lysR-type" evidence="5">
    <location>
        <begin position="23"/>
        <end position="80"/>
    </location>
</feature>
<gene>
    <name evidence="6" type="ORF">CAL29_05830</name>
</gene>
<accession>A0A261SKG4</accession>
<dbReference type="Pfam" id="PF03466">
    <property type="entry name" value="LysR_substrate"/>
    <property type="match status" value="1"/>
</dbReference>
<evidence type="ECO:0000256" key="1">
    <source>
        <dbReference type="ARBA" id="ARBA00009437"/>
    </source>
</evidence>
<dbReference type="Gene3D" id="1.10.10.10">
    <property type="entry name" value="Winged helix-like DNA-binding domain superfamily/Winged helix DNA-binding domain"/>
    <property type="match status" value="1"/>
</dbReference>
<proteinExistence type="inferred from homology"/>
<dbReference type="RefSeq" id="WP_094851986.1">
    <property type="nucleotide sequence ID" value="NZ_NEVM01000001.1"/>
</dbReference>
<evidence type="ECO:0000256" key="3">
    <source>
        <dbReference type="ARBA" id="ARBA00023125"/>
    </source>
</evidence>
<organism evidence="6 7">
    <name type="scientific">Bordetella genomosp. 10</name>
    <dbReference type="NCBI Taxonomy" id="1416804"/>
    <lineage>
        <taxon>Bacteria</taxon>
        <taxon>Pseudomonadati</taxon>
        <taxon>Pseudomonadota</taxon>
        <taxon>Betaproteobacteria</taxon>
        <taxon>Burkholderiales</taxon>
        <taxon>Alcaligenaceae</taxon>
        <taxon>Bordetella</taxon>
    </lineage>
</organism>
<dbReference type="SUPFAM" id="SSF46785">
    <property type="entry name" value="Winged helix' DNA-binding domain"/>
    <property type="match status" value="1"/>
</dbReference>
<evidence type="ECO:0000256" key="4">
    <source>
        <dbReference type="ARBA" id="ARBA00023163"/>
    </source>
</evidence>
<dbReference type="GO" id="GO:0000976">
    <property type="term" value="F:transcription cis-regulatory region binding"/>
    <property type="evidence" value="ECO:0007669"/>
    <property type="project" value="TreeGrafter"/>
</dbReference>
<dbReference type="PANTHER" id="PTHR30126:SF94">
    <property type="entry name" value="LYSR FAMILY TRANSCRIPTIONAL REGULATOR"/>
    <property type="match status" value="1"/>
</dbReference>
<comment type="similarity">
    <text evidence="1">Belongs to the LysR transcriptional regulatory family.</text>
</comment>
<keyword evidence="3" id="KW-0238">DNA-binding</keyword>
<keyword evidence="7" id="KW-1185">Reference proteome</keyword>
<name>A0A261SKG4_9BORD</name>
<dbReference type="InterPro" id="IPR036390">
    <property type="entry name" value="WH_DNA-bd_sf"/>
</dbReference>
<dbReference type="OrthoDB" id="6555293at2"/>
<sequence length="316" mass="33697">MNRPTEFFMSAPRPRDGQRRLRITLRQLEVFVAIAKERSTPAAADSVSRSQSAASSALVELEATMATPLFDRRGRRLVLNESGARLLPAAVSLLEQAAEFEGVLEDYLCGPLKIAATASIAEYLLPEILAQWRAKHPSSPVRVLVSSATGVFDALQNLQADVGFLDNNQCRPGMNVASWFGDQMVVVAAAGHPLLEGTATMDALRSASWAMIESGSGSREAAERWLVEHIGPINIDFEVGAPQAVVALVASGAAVGCLPRHAVTRCLRSGDIRVVSTPLPPLEHGLKIATNSAKRLASTGHVFIAHCVSAKKSFGA</sequence>
<dbReference type="InterPro" id="IPR036388">
    <property type="entry name" value="WH-like_DNA-bd_sf"/>
</dbReference>
<dbReference type="PROSITE" id="PS50931">
    <property type="entry name" value="HTH_LYSR"/>
    <property type="match status" value="1"/>
</dbReference>
<dbReference type="EMBL" id="NEVM01000001">
    <property type="protein sequence ID" value="OZI37886.1"/>
    <property type="molecule type" value="Genomic_DNA"/>
</dbReference>
<keyword evidence="4" id="KW-0804">Transcription</keyword>
<keyword evidence="2" id="KW-0805">Transcription regulation</keyword>
<evidence type="ECO:0000313" key="7">
    <source>
        <dbReference type="Proteomes" id="UP000216020"/>
    </source>
</evidence>
<protein>
    <recommendedName>
        <fullName evidence="5">HTH lysR-type domain-containing protein</fullName>
    </recommendedName>
</protein>
<evidence type="ECO:0000313" key="6">
    <source>
        <dbReference type="EMBL" id="OZI37886.1"/>
    </source>
</evidence>
<dbReference type="Pfam" id="PF00126">
    <property type="entry name" value="HTH_1"/>
    <property type="match status" value="1"/>
</dbReference>
<evidence type="ECO:0000259" key="5">
    <source>
        <dbReference type="PROSITE" id="PS50931"/>
    </source>
</evidence>
<dbReference type="SUPFAM" id="SSF53850">
    <property type="entry name" value="Periplasmic binding protein-like II"/>
    <property type="match status" value="1"/>
</dbReference>
<dbReference type="AlphaFoldDB" id="A0A261SKG4"/>
<evidence type="ECO:0000256" key="2">
    <source>
        <dbReference type="ARBA" id="ARBA00023015"/>
    </source>
</evidence>
<dbReference type="InterPro" id="IPR005119">
    <property type="entry name" value="LysR_subst-bd"/>
</dbReference>
<reference evidence="7" key="1">
    <citation type="submission" date="2017-05" db="EMBL/GenBank/DDBJ databases">
        <title>Complete and WGS of Bordetella genogroups.</title>
        <authorList>
            <person name="Spilker T."/>
            <person name="Lipuma J."/>
        </authorList>
    </citation>
    <scope>NUCLEOTIDE SEQUENCE [LARGE SCALE GENOMIC DNA]</scope>
    <source>
        <strain evidence="7">AU16122</strain>
    </source>
</reference>
<dbReference type="Gene3D" id="3.40.190.10">
    <property type="entry name" value="Periplasmic binding protein-like II"/>
    <property type="match status" value="2"/>
</dbReference>
<dbReference type="InterPro" id="IPR000847">
    <property type="entry name" value="LysR_HTH_N"/>
</dbReference>
<dbReference type="Proteomes" id="UP000216020">
    <property type="component" value="Unassembled WGS sequence"/>
</dbReference>
<dbReference type="GO" id="GO:0003700">
    <property type="term" value="F:DNA-binding transcription factor activity"/>
    <property type="evidence" value="ECO:0007669"/>
    <property type="project" value="InterPro"/>
</dbReference>